<feature type="compositionally biased region" description="Low complexity" evidence="1">
    <location>
        <begin position="557"/>
        <end position="571"/>
    </location>
</feature>
<sequence>MSAPSQVPFSAPERLVDPVFLRLQAVARDLDQLQAGVAEAVTFQPVLVVPLTPNVAALWLRWARNLLSAFWTFEVNMTLGTCNGYPSTALGRDLRQSVFDTVYVLRRLSETENFGWAARDLLDPSRYGAYATDHPSAWAVGHTLIPLLRSIRLPADPDAPPVELPYGIRAEYAFGVWDDAEDPDAAEPEEAQDPPRAAGSSPARIVEDDPPRPASAVSYFDGDVEMRAVSPGVGDVPLRLDSPEEAEGAEPRAISPPVLDPPPAAAAPAVLARPLPSSSSRPRSPSPPVVRMRSPSPPTPSRSFAVERWGEPTLLRQHPAARRVTRTIEQDRAAFGSFAQLIEQRGGEHPSAPPPPPRRDSQSPSYIPLGRNLRLIGPRPPTTEPPAPPPPPSAPPSSASTVRRRGPPARLSASGERISTARLAPSSTPKPEPIDPAPPVPSSDTGKKRSRYALFVWSPIRPCGPCAKVAGTVCRHDGHIGHSCARCTHEHYKCDLNKCSPGQMPLKYIGPHRTQTKADAKRCNHQFFPSERIEGPRPTDLLAQFPDVSASAMSGRAATSSAPPTQASTSAAPPPPPAPSSAPPPPAPAPPQPPRATQSAPLFDPSPSPSPPPAGRPSIATRARALQAQAEEARARVDQAHPRRNPPRTSVAAAPSPATRRSTTRRRQASPPRIDVESEDSDDGSVYEGTTAEEDDELEDEV</sequence>
<dbReference type="Proteomes" id="UP000814176">
    <property type="component" value="Unassembled WGS sequence"/>
</dbReference>
<organism evidence="2 3">
    <name type="scientific">Rhodofomes roseus</name>
    <dbReference type="NCBI Taxonomy" id="34475"/>
    <lineage>
        <taxon>Eukaryota</taxon>
        <taxon>Fungi</taxon>
        <taxon>Dikarya</taxon>
        <taxon>Basidiomycota</taxon>
        <taxon>Agaricomycotina</taxon>
        <taxon>Agaricomycetes</taxon>
        <taxon>Polyporales</taxon>
        <taxon>Rhodofomes</taxon>
    </lineage>
</organism>
<proteinExistence type="predicted"/>
<evidence type="ECO:0000256" key="1">
    <source>
        <dbReference type="SAM" id="MobiDB-lite"/>
    </source>
</evidence>
<feature type="compositionally biased region" description="Pro residues" evidence="1">
    <location>
        <begin position="572"/>
        <end position="594"/>
    </location>
</feature>
<evidence type="ECO:0000313" key="2">
    <source>
        <dbReference type="EMBL" id="KAH9841011.1"/>
    </source>
</evidence>
<dbReference type="EMBL" id="JADCUA010000004">
    <property type="protein sequence ID" value="KAH9841011.1"/>
    <property type="molecule type" value="Genomic_DNA"/>
</dbReference>
<feature type="compositionally biased region" description="Basic and acidic residues" evidence="1">
    <location>
        <begin position="631"/>
        <end position="641"/>
    </location>
</feature>
<feature type="compositionally biased region" description="Pro residues" evidence="1">
    <location>
        <begin position="378"/>
        <end position="395"/>
    </location>
</feature>
<feature type="region of interest" description="Disordered" evidence="1">
    <location>
        <begin position="231"/>
        <end position="323"/>
    </location>
</feature>
<gene>
    <name evidence="2" type="ORF">C8Q71DRAFT_721435</name>
</gene>
<reference evidence="2 3" key="1">
    <citation type="journal article" date="2021" name="Environ. Microbiol.">
        <title>Gene family expansions and transcriptome signatures uncover fungal adaptations to wood decay.</title>
        <authorList>
            <person name="Hage H."/>
            <person name="Miyauchi S."/>
            <person name="Viragh M."/>
            <person name="Drula E."/>
            <person name="Min B."/>
            <person name="Chaduli D."/>
            <person name="Navarro D."/>
            <person name="Favel A."/>
            <person name="Norest M."/>
            <person name="Lesage-Meessen L."/>
            <person name="Balint B."/>
            <person name="Merenyi Z."/>
            <person name="de Eugenio L."/>
            <person name="Morin E."/>
            <person name="Martinez A.T."/>
            <person name="Baldrian P."/>
            <person name="Stursova M."/>
            <person name="Martinez M.J."/>
            <person name="Novotny C."/>
            <person name="Magnuson J.K."/>
            <person name="Spatafora J.W."/>
            <person name="Maurice S."/>
            <person name="Pangilinan J."/>
            <person name="Andreopoulos W."/>
            <person name="LaButti K."/>
            <person name="Hundley H."/>
            <person name="Na H."/>
            <person name="Kuo A."/>
            <person name="Barry K."/>
            <person name="Lipzen A."/>
            <person name="Henrissat B."/>
            <person name="Riley R."/>
            <person name="Ahrendt S."/>
            <person name="Nagy L.G."/>
            <person name="Grigoriev I.V."/>
            <person name="Martin F."/>
            <person name="Rosso M.N."/>
        </authorList>
    </citation>
    <scope>NUCLEOTIDE SEQUENCE [LARGE SCALE GENOMIC DNA]</scope>
    <source>
        <strain evidence="2 3">CIRM-BRFM 1785</strain>
    </source>
</reference>
<dbReference type="GeneID" id="72002186"/>
<feature type="region of interest" description="Disordered" evidence="1">
    <location>
        <begin position="181"/>
        <end position="219"/>
    </location>
</feature>
<dbReference type="RefSeq" id="XP_047782477.1">
    <property type="nucleotide sequence ID" value="XM_047921454.1"/>
</dbReference>
<feature type="compositionally biased region" description="Low complexity" evidence="1">
    <location>
        <begin position="266"/>
        <end position="294"/>
    </location>
</feature>
<feature type="compositionally biased region" description="Acidic residues" evidence="1">
    <location>
        <begin position="181"/>
        <end position="192"/>
    </location>
</feature>
<evidence type="ECO:0000313" key="3">
    <source>
        <dbReference type="Proteomes" id="UP000814176"/>
    </source>
</evidence>
<feature type="compositionally biased region" description="Low complexity" evidence="1">
    <location>
        <begin position="620"/>
        <end position="630"/>
    </location>
</feature>
<name>A0ABQ8KQV0_9APHY</name>
<feature type="compositionally biased region" description="Pro residues" evidence="1">
    <location>
        <begin position="604"/>
        <end position="615"/>
    </location>
</feature>
<comment type="caution">
    <text evidence="2">The sequence shown here is derived from an EMBL/GenBank/DDBJ whole genome shotgun (WGS) entry which is preliminary data.</text>
</comment>
<feature type="compositionally biased region" description="Low complexity" evidence="1">
    <location>
        <begin position="647"/>
        <end position="661"/>
    </location>
</feature>
<protein>
    <submittedName>
        <fullName evidence="2">Uncharacterized protein</fullName>
    </submittedName>
</protein>
<keyword evidence="3" id="KW-1185">Reference proteome</keyword>
<feature type="region of interest" description="Disordered" evidence="1">
    <location>
        <begin position="335"/>
        <end position="447"/>
    </location>
</feature>
<feature type="compositionally biased region" description="Pro residues" evidence="1">
    <location>
        <begin position="428"/>
        <end position="441"/>
    </location>
</feature>
<feature type="compositionally biased region" description="Acidic residues" evidence="1">
    <location>
        <begin position="677"/>
        <end position="702"/>
    </location>
</feature>
<accession>A0ABQ8KQV0</accession>
<feature type="region of interest" description="Disordered" evidence="1">
    <location>
        <begin position="550"/>
        <end position="702"/>
    </location>
</feature>